<keyword evidence="13" id="KW-0539">Nucleus</keyword>
<dbReference type="GO" id="GO:0016787">
    <property type="term" value="F:hydrolase activity"/>
    <property type="evidence" value="ECO:0007669"/>
    <property type="project" value="UniProtKB-KW"/>
</dbReference>
<feature type="region of interest" description="Disordered" evidence="16">
    <location>
        <begin position="462"/>
        <end position="501"/>
    </location>
</feature>
<accession>A0AAN8WTS5</accession>
<dbReference type="GO" id="GO:0003887">
    <property type="term" value="F:DNA-directed DNA polymerase activity"/>
    <property type="evidence" value="ECO:0007669"/>
    <property type="project" value="UniProtKB-KW"/>
</dbReference>
<dbReference type="Pfam" id="PF00476">
    <property type="entry name" value="DNA_pol_A"/>
    <property type="match status" value="1"/>
</dbReference>
<gene>
    <name evidence="18" type="ORF">SK128_021895</name>
</gene>
<dbReference type="InterPro" id="IPR001098">
    <property type="entry name" value="DNA-dir_DNA_pol_A_palm_dom"/>
</dbReference>
<evidence type="ECO:0000256" key="10">
    <source>
        <dbReference type="ARBA" id="ARBA00022840"/>
    </source>
</evidence>
<keyword evidence="10" id="KW-0067">ATP-binding</keyword>
<evidence type="ECO:0000256" key="7">
    <source>
        <dbReference type="ARBA" id="ARBA00022741"/>
    </source>
</evidence>
<keyword evidence="9" id="KW-0378">Hydrolase</keyword>
<dbReference type="GO" id="GO:0042575">
    <property type="term" value="C:DNA polymerase complex"/>
    <property type="evidence" value="ECO:0007669"/>
    <property type="project" value="UniProtKB-ARBA"/>
</dbReference>
<feature type="domain" description="DNA-directed DNA polymerase family A palm" evidence="17">
    <location>
        <begin position="1965"/>
        <end position="2186"/>
    </location>
</feature>
<feature type="region of interest" description="Disordered" evidence="16">
    <location>
        <begin position="880"/>
        <end position="913"/>
    </location>
</feature>
<dbReference type="FunFam" id="1.10.3380.20:FF:000001">
    <property type="entry name" value="DNA polymerase theta"/>
    <property type="match status" value="1"/>
</dbReference>
<comment type="caution">
    <text evidence="18">The sequence shown here is derived from an EMBL/GenBank/DDBJ whole genome shotgun (WGS) entry which is preliminary data.</text>
</comment>
<dbReference type="Gene3D" id="1.10.150.20">
    <property type="entry name" value="5' to 3' exonuclease, C-terminal subdomain"/>
    <property type="match status" value="1"/>
</dbReference>
<dbReference type="InterPro" id="IPR012337">
    <property type="entry name" value="RNaseH-like_sf"/>
</dbReference>
<feature type="region of interest" description="Disordered" evidence="16">
    <location>
        <begin position="785"/>
        <end position="812"/>
    </location>
</feature>
<organism evidence="18 19">
    <name type="scientific">Halocaridina rubra</name>
    <name type="common">Hawaiian red shrimp</name>
    <dbReference type="NCBI Taxonomy" id="373956"/>
    <lineage>
        <taxon>Eukaryota</taxon>
        <taxon>Metazoa</taxon>
        <taxon>Ecdysozoa</taxon>
        <taxon>Arthropoda</taxon>
        <taxon>Crustacea</taxon>
        <taxon>Multicrustacea</taxon>
        <taxon>Malacostraca</taxon>
        <taxon>Eumalacostraca</taxon>
        <taxon>Eucarida</taxon>
        <taxon>Decapoda</taxon>
        <taxon>Pleocyemata</taxon>
        <taxon>Caridea</taxon>
        <taxon>Atyoidea</taxon>
        <taxon>Atyidae</taxon>
        <taxon>Halocaridina</taxon>
    </lineage>
</organism>
<dbReference type="SUPFAM" id="SSF56672">
    <property type="entry name" value="DNA/RNA polymerases"/>
    <property type="match status" value="1"/>
</dbReference>
<dbReference type="Gene3D" id="3.30.70.370">
    <property type="match status" value="1"/>
</dbReference>
<evidence type="ECO:0000256" key="1">
    <source>
        <dbReference type="ARBA" id="ARBA00001946"/>
    </source>
</evidence>
<dbReference type="GO" id="GO:0097681">
    <property type="term" value="P:double-strand break repair via alternative nonhomologous end joining"/>
    <property type="evidence" value="ECO:0007669"/>
    <property type="project" value="UniProtKB-ARBA"/>
</dbReference>
<feature type="region of interest" description="Disordered" evidence="16">
    <location>
        <begin position="412"/>
        <end position="448"/>
    </location>
</feature>
<reference evidence="18 19" key="1">
    <citation type="submission" date="2023-11" db="EMBL/GenBank/DDBJ databases">
        <title>Halocaridina rubra genome assembly.</title>
        <authorList>
            <person name="Smith C."/>
        </authorList>
    </citation>
    <scope>NUCLEOTIDE SEQUENCE [LARGE SCALE GENOMIC DNA]</scope>
    <source>
        <strain evidence="18">EP-1</strain>
        <tissue evidence="18">Whole</tissue>
    </source>
</reference>
<comment type="subcellular location">
    <subcellularLocation>
        <location evidence="2">Nucleus</location>
    </subcellularLocation>
</comment>
<dbReference type="GO" id="GO:0005634">
    <property type="term" value="C:nucleus"/>
    <property type="evidence" value="ECO:0007669"/>
    <property type="project" value="UniProtKB-SubCell"/>
</dbReference>
<feature type="region of interest" description="Disordered" evidence="16">
    <location>
        <begin position="652"/>
        <end position="686"/>
    </location>
</feature>
<dbReference type="EC" id="2.7.7.7" evidence="4"/>
<dbReference type="InterPro" id="IPR048960">
    <property type="entry name" value="POLQ-like_helical"/>
</dbReference>
<keyword evidence="11" id="KW-0239">DNA-directed DNA polymerase</keyword>
<evidence type="ECO:0000256" key="13">
    <source>
        <dbReference type="ARBA" id="ARBA00023242"/>
    </source>
</evidence>
<dbReference type="GO" id="GO:0003677">
    <property type="term" value="F:DNA binding"/>
    <property type="evidence" value="ECO:0007669"/>
    <property type="project" value="InterPro"/>
</dbReference>
<evidence type="ECO:0000256" key="3">
    <source>
        <dbReference type="ARBA" id="ARBA00007705"/>
    </source>
</evidence>
<comment type="cofactor">
    <cofactor evidence="1">
        <name>Mg(2+)</name>
        <dbReference type="ChEBI" id="CHEBI:18420"/>
    </cofactor>
</comment>
<keyword evidence="8" id="KW-0227">DNA damage</keyword>
<dbReference type="Gene3D" id="1.20.1060.10">
    <property type="entry name" value="Taq DNA Polymerase, Chain T, domain 4"/>
    <property type="match status" value="1"/>
</dbReference>
<dbReference type="CDD" id="cd08638">
    <property type="entry name" value="DNA_pol_A_theta"/>
    <property type="match status" value="1"/>
</dbReference>
<dbReference type="Gene3D" id="1.10.3380.20">
    <property type="match status" value="1"/>
</dbReference>
<evidence type="ECO:0000256" key="6">
    <source>
        <dbReference type="ARBA" id="ARBA00022695"/>
    </source>
</evidence>
<keyword evidence="19" id="KW-1185">Reference proteome</keyword>
<dbReference type="Pfam" id="PF21099">
    <property type="entry name" value="POLQ_helical"/>
    <property type="match status" value="1"/>
</dbReference>
<evidence type="ECO:0000256" key="4">
    <source>
        <dbReference type="ARBA" id="ARBA00012417"/>
    </source>
</evidence>
<feature type="region of interest" description="Disordered" evidence="16">
    <location>
        <begin position="1813"/>
        <end position="1842"/>
    </location>
</feature>
<sequence length="2213" mass="246450">MIGRAGRKGVDTQGESILICRDGEKSKAESLVTSTLPSITSCLQQDNSLTSSMKRAILEVIVSGIAATQQDVIRYSSCTLLAASINKETRLSQTETPNSILSCVQFLEENEFIRLQDTDNGVKYMGTQLGYAVLASGLSPDEGLHVFSELHRARQCFVLENELHIIYQVTPVYVSSAWPNMDWLNFLSIWESLSEDMKRVAQLVGVEESFLVKALKGTVNRKIRGQAKLLAVHQRFYTALALHELVQEVPLNVVANKYGAARGMLQSLQQSAATFAGMVTVFCNRLGWHNLELLVSQFHDRLHFGIQRELCDLVRLSCINGQRARYLYDAGLETISLVAHSTKQDIEHILLAATPFHSNKTDESNGHCKGTIWLSSGRPLTEAQAAAQILEEARQLVQKELGISSIDWTQKDRVMTTPNRNSSSGTSSSSSRLKLRGKRNSTSPNLILQTGKRKNLTSPSFILQTGKRGNSTSPNLILRTGKRRNSTSPNLTLQTRKRRNSTSPNLILQTEALRGRTSIAMRLVEGFDSLQTPFQKSNRKISPLQTCILGRKLKSPKLDLQVTDISRKLGGDGVQDSACELENAAETNVNKLIMANNIYDEVAALRIEKEYLPKDTRKGSPSEPLAEVIQNSIGNDNKSLHQPISEPVNIEKDQENHTSNICKELDIEANPNRRERKDAKGKPKNRKWRENANIYCCKSEQKENNEPGLCNDQLVTENADSLVRLMRATVIPEKTQGAVKKSSTGFLFARKSKKVEASCIDPFSVPESQDHSDNVFSPKYKGRLTKRRRDAENNGDVEKNFDDPKTDHNVGINKTNENEKIKYSMKEVTPDLGDENIIIPSNRLTLHPKNKISVDGDEFKKNQKSSNTYCFINTSTPYNSNNKKGLQLNDQTPITDSDSKYNGRSSSQGDEYIGGNDLMNYATSNSECFTDSPNEYRNNMQKKYIPEDIWGMVTPEIYDDNRIHSKESILKQAIVYEDGLQNTDGRENSLELFTDSQREAFLKTMDSCDFHDKSFGSSEQLVNFEDAHAYEMAYESADDMASCRKTSDTLLYTKPRKKIPIRKLNALGHDNGNNNDNGKYDKHCLQSQFTSQTPSPYPVCSEDLEFGFDVSKTEEKSSLNGDQRKESREVDGSYMELISMQRSVENGHTSDNAKIISEHVNKSFQGVTRESDIFLSPIDLEQNIFESPCQNSQNTSEVISESFLDRAFETYLHFSADSVNQDDIADDLPCKRGNKNSDDNKFMRPRRVSGNDAVQISIYNNRKLHPKDGLSKRENSNIFKRLSDELFTSPPSPVPPKKGKLFSNAENLETFKLSEKREKYLGELKSKDSVSKMKFNINSKPSIPSPVSTDACATPISAIVDPSKASAPSASAVVDPSIVAVPTTSDVIDLCSKALVPPVRSSVDLYCKVSPPPAFADVRADQNLKPSVSSAGFEEKDTRLSIFSETNTYKNIKHSSNKIINTSENSNRSTTRTICANTLSSSSVAPTVKGDKSSKPISGAMNSNTAITIYHSDMKTSIIQSNSFCIIDVVGDSRVFDCFVNEWSRQKVFSIGIACEKQPTQQSKGGIGWRIAGHGRTPRRTKPQDVAGLVVENSPLLIVGIAVCWGGCDAYYLNLRTSQTEPISCSLPTPPVCETVSFEERLLAIQESFRKVVERNATICTWDIKTFIKLMASAGIEHLHSQYEDPRIASWMLDPGAKELNIHNMVMNYKMECLPLLESLGSSWGLSSLGVNTENPGSCRLQVEIPCTVVLAFMELNGMGFSNKECDSQKVIMQARMSSLELEAYASVGHPFSLTSPDEISQVLYRELRLPSPASDSGAIQRGGKSKVVRGRGHGSRLAGPTNKEALEKLTKLHPLPSLILQWRKINSSLTKVVFPLQNERVHNKRLAMERIHPSTHIFTATGRVTMHEPNLQAVPRDFNIQIAVEQSKVGNSRIRREQRALSNSAIMNQLAPLLTGESEERTVSLRHALVAHSGNILLAADYSQLELRLMAHLASDEKLLHLLNGGEDVFKMIASQIHLTEVTEVSTEQRQQAKQVCYGIIYGIGAKSLGEQLDVDETEALKFMESFKRRFPGVQQFIQSTVEECRERGYVVTLMGRRRYLPNINSSNVFARNQSERQAVNTSIQGSAADLVKLATVHINDALRAAFPTAPAFITQSGKYTRELCGAFLVLQLHDELIYEVVSDDVIQVAQLVQRHMEGVHQLSVTLPVKIK</sequence>
<keyword evidence="6" id="KW-0548">Nucleotidyltransferase</keyword>
<evidence type="ECO:0000313" key="19">
    <source>
        <dbReference type="Proteomes" id="UP001381693"/>
    </source>
</evidence>
<evidence type="ECO:0000256" key="15">
    <source>
        <dbReference type="ARBA" id="ARBA00074669"/>
    </source>
</evidence>
<keyword evidence="5" id="KW-0808">Transferase</keyword>
<dbReference type="SUPFAM" id="SSF53098">
    <property type="entry name" value="Ribonuclease H-like"/>
    <property type="match status" value="1"/>
</dbReference>
<feature type="non-terminal residue" evidence="18">
    <location>
        <position position="2213"/>
    </location>
</feature>
<dbReference type="InterPro" id="IPR043502">
    <property type="entry name" value="DNA/RNA_pol_sf"/>
</dbReference>
<dbReference type="PANTHER" id="PTHR10133">
    <property type="entry name" value="DNA POLYMERASE I"/>
    <property type="match status" value="1"/>
</dbReference>
<feature type="compositionally biased region" description="Basic residues" evidence="16">
    <location>
        <begin position="1824"/>
        <end position="1835"/>
    </location>
</feature>
<dbReference type="InterPro" id="IPR036390">
    <property type="entry name" value="WH_DNA-bd_sf"/>
</dbReference>
<dbReference type="FunFam" id="1.10.150.20:FF:000002">
    <property type="entry name" value="DNA polymerase I"/>
    <property type="match status" value="1"/>
</dbReference>
<dbReference type="Gene3D" id="3.30.420.10">
    <property type="entry name" value="Ribonuclease H-like superfamily/Ribonuclease H"/>
    <property type="match status" value="1"/>
</dbReference>
<evidence type="ECO:0000256" key="8">
    <source>
        <dbReference type="ARBA" id="ARBA00022763"/>
    </source>
</evidence>
<evidence type="ECO:0000256" key="9">
    <source>
        <dbReference type="ARBA" id="ARBA00022801"/>
    </source>
</evidence>
<proteinExistence type="inferred from homology"/>
<dbReference type="Pfam" id="PF20470">
    <property type="entry name" value="HTH_61"/>
    <property type="match status" value="1"/>
</dbReference>
<evidence type="ECO:0000256" key="16">
    <source>
        <dbReference type="SAM" id="MobiDB-lite"/>
    </source>
</evidence>
<dbReference type="PANTHER" id="PTHR10133:SF62">
    <property type="entry name" value="DNA POLYMERASE THETA"/>
    <property type="match status" value="1"/>
</dbReference>
<evidence type="ECO:0000259" key="17">
    <source>
        <dbReference type="SMART" id="SM00482"/>
    </source>
</evidence>
<dbReference type="Gene3D" id="3.40.50.300">
    <property type="entry name" value="P-loop containing nucleotide triphosphate hydrolases"/>
    <property type="match status" value="1"/>
</dbReference>
<feature type="compositionally biased region" description="Basic and acidic residues" evidence="16">
    <location>
        <begin position="789"/>
        <end position="808"/>
    </location>
</feature>
<dbReference type="SUPFAM" id="SSF46785">
    <property type="entry name" value="Winged helix' DNA-binding domain"/>
    <property type="match status" value="1"/>
</dbReference>
<dbReference type="PRINTS" id="PR00868">
    <property type="entry name" value="DNAPOLI"/>
</dbReference>
<keyword evidence="12" id="KW-0234">DNA repair</keyword>
<feature type="compositionally biased region" description="Polar residues" evidence="16">
    <location>
        <begin position="880"/>
        <end position="909"/>
    </location>
</feature>
<dbReference type="InterPro" id="IPR002298">
    <property type="entry name" value="DNA_polymerase_A"/>
</dbReference>
<comment type="similarity">
    <text evidence="3">Belongs to the DNA polymerase type-A family.</text>
</comment>
<evidence type="ECO:0000256" key="5">
    <source>
        <dbReference type="ARBA" id="ARBA00022679"/>
    </source>
</evidence>
<dbReference type="SMART" id="SM00482">
    <property type="entry name" value="POLAc"/>
    <property type="match status" value="1"/>
</dbReference>
<dbReference type="InterPro" id="IPR036397">
    <property type="entry name" value="RNaseH_sf"/>
</dbReference>
<dbReference type="InterPro" id="IPR019760">
    <property type="entry name" value="DNA-dir_DNA_pol_A_CS"/>
</dbReference>
<feature type="compositionally biased region" description="Polar residues" evidence="16">
    <location>
        <begin position="462"/>
        <end position="475"/>
    </location>
</feature>
<dbReference type="PROSITE" id="PS00447">
    <property type="entry name" value="DNA_POLYMERASE_A"/>
    <property type="match status" value="1"/>
</dbReference>
<evidence type="ECO:0000256" key="2">
    <source>
        <dbReference type="ARBA" id="ARBA00004123"/>
    </source>
</evidence>
<feature type="compositionally biased region" description="Basic and acidic residues" evidence="16">
    <location>
        <begin position="663"/>
        <end position="681"/>
    </location>
</feature>
<dbReference type="EMBL" id="JAXCGZ010013625">
    <property type="protein sequence ID" value="KAK7072181.1"/>
    <property type="molecule type" value="Genomic_DNA"/>
</dbReference>
<dbReference type="InterPro" id="IPR027417">
    <property type="entry name" value="P-loop_NTPase"/>
</dbReference>
<dbReference type="SUPFAM" id="SSF158702">
    <property type="entry name" value="Sec63 N-terminal domain-like"/>
    <property type="match status" value="1"/>
</dbReference>
<comment type="catalytic activity">
    <reaction evidence="14">
        <text>DNA(n) + a 2'-deoxyribonucleoside 5'-triphosphate = DNA(n+1) + diphosphate</text>
        <dbReference type="Rhea" id="RHEA:22508"/>
        <dbReference type="Rhea" id="RHEA-COMP:17339"/>
        <dbReference type="Rhea" id="RHEA-COMP:17340"/>
        <dbReference type="ChEBI" id="CHEBI:33019"/>
        <dbReference type="ChEBI" id="CHEBI:61560"/>
        <dbReference type="ChEBI" id="CHEBI:173112"/>
        <dbReference type="EC" id="2.7.7.7"/>
    </reaction>
</comment>
<feature type="compositionally biased region" description="Low complexity" evidence="16">
    <location>
        <begin position="420"/>
        <end position="432"/>
    </location>
</feature>
<evidence type="ECO:0000313" key="18">
    <source>
        <dbReference type="EMBL" id="KAK7072181.1"/>
    </source>
</evidence>
<dbReference type="Proteomes" id="UP001381693">
    <property type="component" value="Unassembled WGS sequence"/>
</dbReference>
<dbReference type="InterPro" id="IPR046931">
    <property type="entry name" value="HTH_61"/>
</dbReference>
<dbReference type="GO" id="GO:0006261">
    <property type="term" value="P:DNA-templated DNA replication"/>
    <property type="evidence" value="ECO:0007669"/>
    <property type="project" value="InterPro"/>
</dbReference>
<keyword evidence="7" id="KW-0547">Nucleotide-binding</keyword>
<protein>
    <recommendedName>
        <fullName evidence="15">DNA polymerase theta</fullName>
        <ecNumber evidence="4">2.7.7.7</ecNumber>
    </recommendedName>
</protein>
<name>A0AAN8WTS5_HALRR</name>
<evidence type="ECO:0000256" key="11">
    <source>
        <dbReference type="ARBA" id="ARBA00022932"/>
    </source>
</evidence>
<dbReference type="GO" id="GO:0005524">
    <property type="term" value="F:ATP binding"/>
    <property type="evidence" value="ECO:0007669"/>
    <property type="project" value="UniProtKB-KW"/>
</dbReference>
<evidence type="ECO:0000256" key="12">
    <source>
        <dbReference type="ARBA" id="ARBA00023204"/>
    </source>
</evidence>
<evidence type="ECO:0000256" key="14">
    <source>
        <dbReference type="ARBA" id="ARBA00049244"/>
    </source>
</evidence>